<name>A0A8W8L0H3_MAGGI</name>
<dbReference type="OMA" id="CWYCITT"/>
<protein>
    <submittedName>
        <fullName evidence="3">Uncharacterized protein</fullName>
    </submittedName>
</protein>
<reference evidence="3" key="1">
    <citation type="submission" date="2022-08" db="UniProtKB">
        <authorList>
            <consortium name="EnsemblMetazoa"/>
        </authorList>
    </citation>
    <scope>IDENTIFICATION</scope>
    <source>
        <strain evidence="3">05x7-T-G4-1.051#20</strain>
    </source>
</reference>
<organism evidence="3 4">
    <name type="scientific">Magallana gigas</name>
    <name type="common">Pacific oyster</name>
    <name type="synonym">Crassostrea gigas</name>
    <dbReference type="NCBI Taxonomy" id="29159"/>
    <lineage>
        <taxon>Eukaryota</taxon>
        <taxon>Metazoa</taxon>
        <taxon>Spiralia</taxon>
        <taxon>Lophotrochozoa</taxon>
        <taxon>Mollusca</taxon>
        <taxon>Bivalvia</taxon>
        <taxon>Autobranchia</taxon>
        <taxon>Pteriomorphia</taxon>
        <taxon>Ostreida</taxon>
        <taxon>Ostreoidea</taxon>
        <taxon>Ostreidae</taxon>
        <taxon>Magallana</taxon>
    </lineage>
</organism>
<dbReference type="KEGG" id="crg:105348619"/>
<feature type="compositionally biased region" description="Polar residues" evidence="1">
    <location>
        <begin position="41"/>
        <end position="64"/>
    </location>
</feature>
<evidence type="ECO:0000256" key="1">
    <source>
        <dbReference type="SAM" id="MobiDB-lite"/>
    </source>
</evidence>
<feature type="chain" id="PRO_5042431460" evidence="2">
    <location>
        <begin position="30"/>
        <end position="129"/>
    </location>
</feature>
<keyword evidence="2" id="KW-0732">Signal</keyword>
<dbReference type="EnsemblMetazoa" id="G26111.2">
    <property type="protein sequence ID" value="G26111.2:cds"/>
    <property type="gene ID" value="G26111"/>
</dbReference>
<evidence type="ECO:0000313" key="3">
    <source>
        <dbReference type="EnsemblMetazoa" id="G26111.2:cds"/>
    </source>
</evidence>
<feature type="signal peptide" evidence="2">
    <location>
        <begin position="1"/>
        <end position="29"/>
    </location>
</feature>
<proteinExistence type="predicted"/>
<feature type="region of interest" description="Disordered" evidence="1">
    <location>
        <begin position="41"/>
        <end position="75"/>
    </location>
</feature>
<accession>A0A8W8L0H3</accession>
<dbReference type="Proteomes" id="UP000005408">
    <property type="component" value="Unassembled WGS sequence"/>
</dbReference>
<keyword evidence="4" id="KW-1185">Reference proteome</keyword>
<sequence length="129" mass="14435">MSGTPMKMSFFSIMVIIISALLIAGVINAQNNQSRLISSLQSGNEPTGLSRNKSLPGTSTSNSLLERDRNKIPPTTPRVKFPDRLVLKGENGKTGWQSKDRVAAILCWYCITTWSPQYCISLCHRHWLR</sequence>
<dbReference type="GeneID" id="105348619"/>
<dbReference type="AlphaFoldDB" id="A0A8W8L0H3"/>
<dbReference type="OrthoDB" id="6130424at2759"/>
<evidence type="ECO:0000256" key="2">
    <source>
        <dbReference type="SAM" id="SignalP"/>
    </source>
</evidence>
<evidence type="ECO:0000313" key="4">
    <source>
        <dbReference type="Proteomes" id="UP000005408"/>
    </source>
</evidence>
<dbReference type="EnsemblMetazoa" id="G26111.1">
    <property type="protein sequence ID" value="G26111.1:cds"/>
    <property type="gene ID" value="G26111"/>
</dbReference>